<accession>A0A518JS41</accession>
<dbReference type="KEGG" id="rcf:Poly24_20800"/>
<dbReference type="EMBL" id="CP036348">
    <property type="protein sequence ID" value="QDV68371.1"/>
    <property type="molecule type" value="Genomic_DNA"/>
</dbReference>
<organism evidence="1 2">
    <name type="scientific">Rosistilla carotiformis</name>
    <dbReference type="NCBI Taxonomy" id="2528017"/>
    <lineage>
        <taxon>Bacteria</taxon>
        <taxon>Pseudomonadati</taxon>
        <taxon>Planctomycetota</taxon>
        <taxon>Planctomycetia</taxon>
        <taxon>Pirellulales</taxon>
        <taxon>Pirellulaceae</taxon>
        <taxon>Rosistilla</taxon>
    </lineage>
</organism>
<reference evidence="1 2" key="1">
    <citation type="submission" date="2019-02" db="EMBL/GenBank/DDBJ databases">
        <title>Deep-cultivation of Planctomycetes and their phenomic and genomic characterization uncovers novel biology.</title>
        <authorList>
            <person name="Wiegand S."/>
            <person name="Jogler M."/>
            <person name="Boedeker C."/>
            <person name="Pinto D."/>
            <person name="Vollmers J."/>
            <person name="Rivas-Marin E."/>
            <person name="Kohn T."/>
            <person name="Peeters S.H."/>
            <person name="Heuer A."/>
            <person name="Rast P."/>
            <person name="Oberbeckmann S."/>
            <person name="Bunk B."/>
            <person name="Jeske O."/>
            <person name="Meyerdierks A."/>
            <person name="Storesund J.E."/>
            <person name="Kallscheuer N."/>
            <person name="Luecker S."/>
            <person name="Lage O.M."/>
            <person name="Pohl T."/>
            <person name="Merkel B.J."/>
            <person name="Hornburger P."/>
            <person name="Mueller R.-W."/>
            <person name="Bruemmer F."/>
            <person name="Labrenz M."/>
            <person name="Spormann A.M."/>
            <person name="Op den Camp H."/>
            <person name="Overmann J."/>
            <person name="Amann R."/>
            <person name="Jetten M.S.M."/>
            <person name="Mascher T."/>
            <person name="Medema M.H."/>
            <person name="Devos D.P."/>
            <person name="Kaster A.-K."/>
            <person name="Ovreas L."/>
            <person name="Rohde M."/>
            <person name="Galperin M.Y."/>
            <person name="Jogler C."/>
        </authorList>
    </citation>
    <scope>NUCLEOTIDE SEQUENCE [LARGE SCALE GENOMIC DNA]</scope>
    <source>
        <strain evidence="1 2">Poly24</strain>
    </source>
</reference>
<dbReference type="AlphaFoldDB" id="A0A518JS41"/>
<evidence type="ECO:0000313" key="1">
    <source>
        <dbReference type="EMBL" id="QDV68371.1"/>
    </source>
</evidence>
<name>A0A518JS41_9BACT</name>
<keyword evidence="2" id="KW-1185">Reference proteome</keyword>
<dbReference type="Proteomes" id="UP000315082">
    <property type="component" value="Chromosome"/>
</dbReference>
<sequence>MIDKHSDVRENVGVYTRSVSAPFFQAFAYGTLECALYPLRFPR</sequence>
<gene>
    <name evidence="1" type="ORF">Poly24_20800</name>
</gene>
<proteinExistence type="predicted"/>
<protein>
    <submittedName>
        <fullName evidence="1">Uncharacterized protein</fullName>
    </submittedName>
</protein>
<evidence type="ECO:0000313" key="2">
    <source>
        <dbReference type="Proteomes" id="UP000315082"/>
    </source>
</evidence>